<dbReference type="Proteomes" id="UP000034705">
    <property type="component" value="Unassembled WGS sequence"/>
</dbReference>
<evidence type="ECO:0000256" key="1">
    <source>
        <dbReference type="ARBA" id="ARBA00005791"/>
    </source>
</evidence>
<evidence type="ECO:0000256" key="5">
    <source>
        <dbReference type="ARBA" id="ARBA00023284"/>
    </source>
</evidence>
<dbReference type="EMBL" id="LCMG01000003">
    <property type="protein sequence ID" value="KKU34169.1"/>
    <property type="molecule type" value="Genomic_DNA"/>
</dbReference>
<evidence type="ECO:0000259" key="7">
    <source>
        <dbReference type="Pfam" id="PF13462"/>
    </source>
</evidence>
<keyword evidence="3" id="KW-0560">Oxidoreductase</keyword>
<reference evidence="8 9" key="1">
    <citation type="journal article" date="2015" name="Nature">
        <title>rRNA introns, odd ribosomes, and small enigmatic genomes across a large radiation of phyla.</title>
        <authorList>
            <person name="Brown C.T."/>
            <person name="Hug L.A."/>
            <person name="Thomas B.C."/>
            <person name="Sharon I."/>
            <person name="Castelle C.J."/>
            <person name="Singh A."/>
            <person name="Wilkins M.J."/>
            <person name="Williams K.H."/>
            <person name="Banfield J.F."/>
        </authorList>
    </citation>
    <scope>NUCLEOTIDE SEQUENCE [LARGE SCALE GENOMIC DNA]</scope>
</reference>
<comment type="caution">
    <text evidence="8">The sequence shown here is derived from an EMBL/GenBank/DDBJ whole genome shotgun (WGS) entry which is preliminary data.</text>
</comment>
<evidence type="ECO:0000256" key="4">
    <source>
        <dbReference type="ARBA" id="ARBA00023157"/>
    </source>
</evidence>
<keyword evidence="4" id="KW-1015">Disulfide bond</keyword>
<dbReference type="PANTHER" id="PTHR13887">
    <property type="entry name" value="GLUTATHIONE S-TRANSFERASE KAPPA"/>
    <property type="match status" value="1"/>
</dbReference>
<dbReference type="SUPFAM" id="SSF52833">
    <property type="entry name" value="Thioredoxin-like"/>
    <property type="match status" value="1"/>
</dbReference>
<keyword evidence="6" id="KW-0812">Transmembrane</keyword>
<evidence type="ECO:0000256" key="2">
    <source>
        <dbReference type="ARBA" id="ARBA00022729"/>
    </source>
</evidence>
<gene>
    <name evidence="8" type="ORF">UX45_C0003G0060</name>
</gene>
<keyword evidence="6" id="KW-1133">Transmembrane helix</keyword>
<sequence>MPHTWLAFSTFGLLTIIVLSILYVQSRPLDLDAYLQEQEEHGNTLTKPTVTIINPSLGSVEATVTLIMFADFTCYPCKQLAESVLAVMKTYPQDIRFVWKDMPQYEASSVATQAAVAAHCADRQGKFWEYADALFAQQTTLDSADDLLTVAHTVSLDVDRFTSCMETQDTFPIVERDYEEGQALNLLASPTLFINNTSYTGALSTDQLLSYVEEILAINP</sequence>
<accession>A0A0G1PN03</accession>
<keyword evidence="6" id="KW-0472">Membrane</keyword>
<proteinExistence type="inferred from homology"/>
<keyword evidence="5" id="KW-0676">Redox-active center</keyword>
<dbReference type="InterPro" id="IPR012336">
    <property type="entry name" value="Thioredoxin-like_fold"/>
</dbReference>
<dbReference type="AlphaFoldDB" id="A0A0G1PN03"/>
<organism evidence="8 9">
    <name type="scientific">Candidatus Uhrbacteria bacterium GW2011_GWF2_46_218</name>
    <dbReference type="NCBI Taxonomy" id="1619001"/>
    <lineage>
        <taxon>Bacteria</taxon>
        <taxon>Candidatus Uhriibacteriota</taxon>
    </lineage>
</organism>
<evidence type="ECO:0000256" key="3">
    <source>
        <dbReference type="ARBA" id="ARBA00023002"/>
    </source>
</evidence>
<dbReference type="InterPro" id="IPR036249">
    <property type="entry name" value="Thioredoxin-like_sf"/>
</dbReference>
<evidence type="ECO:0000313" key="9">
    <source>
        <dbReference type="Proteomes" id="UP000034705"/>
    </source>
</evidence>
<dbReference type="Pfam" id="PF13462">
    <property type="entry name" value="Thioredoxin_4"/>
    <property type="match status" value="1"/>
</dbReference>
<protein>
    <submittedName>
        <fullName evidence="8">Periplasmic thiol:disulfide interchange protein DsbA</fullName>
    </submittedName>
</protein>
<dbReference type="PANTHER" id="PTHR13887:SF14">
    <property type="entry name" value="DISULFIDE BOND FORMATION PROTEIN D"/>
    <property type="match status" value="1"/>
</dbReference>
<dbReference type="GO" id="GO:0016491">
    <property type="term" value="F:oxidoreductase activity"/>
    <property type="evidence" value="ECO:0007669"/>
    <property type="project" value="UniProtKB-KW"/>
</dbReference>
<dbReference type="Gene3D" id="3.40.30.10">
    <property type="entry name" value="Glutaredoxin"/>
    <property type="match status" value="1"/>
</dbReference>
<feature type="domain" description="Thioredoxin-like fold" evidence="7">
    <location>
        <begin position="55"/>
        <end position="213"/>
    </location>
</feature>
<evidence type="ECO:0000256" key="6">
    <source>
        <dbReference type="SAM" id="Phobius"/>
    </source>
</evidence>
<comment type="similarity">
    <text evidence="1">Belongs to the thioredoxin family. DsbA subfamily.</text>
</comment>
<name>A0A0G1PN03_9BACT</name>
<feature type="transmembrane region" description="Helical" evidence="6">
    <location>
        <begin position="6"/>
        <end position="24"/>
    </location>
</feature>
<keyword evidence="2" id="KW-0732">Signal</keyword>
<evidence type="ECO:0000313" key="8">
    <source>
        <dbReference type="EMBL" id="KKU34169.1"/>
    </source>
</evidence>